<dbReference type="HAMAP" id="MF_00819">
    <property type="entry name" value="SpoVG"/>
    <property type="match status" value="1"/>
</dbReference>
<accession>W7UVT0</accession>
<dbReference type="AlphaFoldDB" id="W7UVT0"/>
<dbReference type="EMBL" id="ATAX01000003">
    <property type="protein sequence ID" value="EWM55274.1"/>
    <property type="molecule type" value="Genomic_DNA"/>
</dbReference>
<dbReference type="OrthoDB" id="9796286at2"/>
<dbReference type="PANTHER" id="PTHR38429">
    <property type="entry name" value="SEPTATION PROTEIN SPOVG-RELATED"/>
    <property type="match status" value="1"/>
</dbReference>
<dbReference type="InterPro" id="IPR007170">
    <property type="entry name" value="SpoVG"/>
</dbReference>
<dbReference type="Proteomes" id="UP000019365">
    <property type="component" value="Unassembled WGS sequence"/>
</dbReference>
<comment type="similarity">
    <text evidence="4">Belongs to the SpoVG family.</text>
</comment>
<dbReference type="PANTHER" id="PTHR38429:SF1">
    <property type="entry name" value="SEPTATION PROTEIN SPOVG-RELATED"/>
    <property type="match status" value="1"/>
</dbReference>
<evidence type="ECO:0000256" key="4">
    <source>
        <dbReference type="HAMAP-Rule" id="MF_00819"/>
    </source>
</evidence>
<dbReference type="PATRIC" id="fig|1341157.4.peg.88"/>
<dbReference type="Pfam" id="PF04026">
    <property type="entry name" value="SpoVG"/>
    <property type="match status" value="1"/>
</dbReference>
<dbReference type="RefSeq" id="WP_019678286.1">
    <property type="nucleotide sequence ID" value="NZ_ATAX01000003.1"/>
</dbReference>
<proteinExistence type="inferred from homology"/>
<dbReference type="eggNOG" id="COG2088">
    <property type="taxonomic scope" value="Bacteria"/>
</dbReference>
<dbReference type="InterPro" id="IPR036751">
    <property type="entry name" value="SpoVG_sf"/>
</dbReference>
<organism evidence="6 7">
    <name type="scientific">Ruminococcus flavefaciens 007c</name>
    <dbReference type="NCBI Taxonomy" id="1341157"/>
    <lineage>
        <taxon>Bacteria</taxon>
        <taxon>Bacillati</taxon>
        <taxon>Bacillota</taxon>
        <taxon>Clostridia</taxon>
        <taxon>Eubacteriales</taxon>
        <taxon>Oscillospiraceae</taxon>
        <taxon>Ruminococcus</taxon>
    </lineage>
</organism>
<name>W7UVT0_RUMFL</name>
<protein>
    <recommendedName>
        <fullName evidence="4">Putative septation protein SpoVG</fullName>
    </recommendedName>
</protein>
<evidence type="ECO:0000256" key="1">
    <source>
        <dbReference type="ARBA" id="ARBA00022618"/>
    </source>
</evidence>
<gene>
    <name evidence="4" type="primary">spoVG</name>
    <name evidence="6" type="ORF">RF007C_04775</name>
</gene>
<evidence type="ECO:0000313" key="6">
    <source>
        <dbReference type="EMBL" id="EWM55274.1"/>
    </source>
</evidence>
<evidence type="ECO:0000256" key="3">
    <source>
        <dbReference type="ARBA" id="ARBA00023306"/>
    </source>
</evidence>
<dbReference type="GO" id="GO:0030435">
    <property type="term" value="P:sporulation resulting in formation of a cellular spore"/>
    <property type="evidence" value="ECO:0007669"/>
    <property type="project" value="InterPro"/>
</dbReference>
<keyword evidence="1 4" id="KW-0132">Cell division</keyword>
<reference evidence="6 7" key="1">
    <citation type="journal article" date="2014" name="PLoS ONE">
        <title>Rumen cellulosomics: divergent fiber-degrading strategies revealed by comparative genome-wide analysis of six ruminococcal strains.</title>
        <authorList>
            <person name="Dassa B."/>
            <person name="Borovok I."/>
            <person name="Ruimy-Israeli V."/>
            <person name="Lamed R."/>
            <person name="Flint H.J."/>
            <person name="Duncan S.H."/>
            <person name="Henrissat B."/>
            <person name="Coutinho P."/>
            <person name="Morrison M."/>
            <person name="Mosoni P."/>
            <person name="Yeoman C.J."/>
            <person name="White B.A."/>
            <person name="Bayer E.A."/>
        </authorList>
    </citation>
    <scope>NUCLEOTIDE SEQUENCE [LARGE SCALE GENOMIC DNA]</scope>
    <source>
        <strain evidence="6 7">007c</strain>
    </source>
</reference>
<sequence length="103" mass="11749">MEITDVKIRKVMSDGRLRAVVSVTIDDMFAVHDIKVVQGDERLFVAMPSRKDENGVFRDIVHPISAAARKLFEENILEAYERQIAIMETEEKEEADSKVADEL</sequence>
<keyword evidence="3 4" id="KW-0131">Cell cycle</keyword>
<evidence type="ECO:0000256" key="2">
    <source>
        <dbReference type="ARBA" id="ARBA00023210"/>
    </source>
</evidence>
<dbReference type="SUPFAM" id="SSF160537">
    <property type="entry name" value="SpoVG-like"/>
    <property type="match status" value="1"/>
</dbReference>
<keyword evidence="5" id="KW-0175">Coiled coil</keyword>
<dbReference type="Gene3D" id="3.30.1120.40">
    <property type="entry name" value="Stage V sporulation protein G"/>
    <property type="match status" value="1"/>
</dbReference>
<keyword evidence="7" id="KW-1185">Reference proteome</keyword>
<comment type="function">
    <text evidence="4">Could be involved in septation.</text>
</comment>
<evidence type="ECO:0000313" key="7">
    <source>
        <dbReference type="Proteomes" id="UP000019365"/>
    </source>
</evidence>
<dbReference type="GO" id="GO:0000917">
    <property type="term" value="P:division septum assembly"/>
    <property type="evidence" value="ECO:0007669"/>
    <property type="project" value="UniProtKB-KW"/>
</dbReference>
<dbReference type="NCBIfam" id="NF009749">
    <property type="entry name" value="PRK13259.1"/>
    <property type="match status" value="1"/>
</dbReference>
<comment type="caution">
    <text evidence="6">The sequence shown here is derived from an EMBL/GenBank/DDBJ whole genome shotgun (WGS) entry which is preliminary data.</text>
</comment>
<feature type="coiled-coil region" evidence="5">
    <location>
        <begin position="70"/>
        <end position="97"/>
    </location>
</feature>
<evidence type="ECO:0000256" key="5">
    <source>
        <dbReference type="SAM" id="Coils"/>
    </source>
</evidence>
<keyword evidence="2 4" id="KW-0717">Septation</keyword>